<protein>
    <submittedName>
        <fullName evidence="1">Transposon Ty3-G Gag-Pol polyprotein</fullName>
    </submittedName>
</protein>
<comment type="caution">
    <text evidence="1">The sequence shown here is derived from an EMBL/GenBank/DDBJ whole genome shotgun (WGS) entry which is preliminary data.</text>
</comment>
<evidence type="ECO:0000313" key="2">
    <source>
        <dbReference type="Proteomes" id="UP000478052"/>
    </source>
</evidence>
<keyword evidence="2" id="KW-1185">Reference proteome</keyword>
<organism evidence="1 2">
    <name type="scientific">Aphis craccivora</name>
    <name type="common">Cowpea aphid</name>
    <dbReference type="NCBI Taxonomy" id="307492"/>
    <lineage>
        <taxon>Eukaryota</taxon>
        <taxon>Metazoa</taxon>
        <taxon>Ecdysozoa</taxon>
        <taxon>Arthropoda</taxon>
        <taxon>Hexapoda</taxon>
        <taxon>Insecta</taxon>
        <taxon>Pterygota</taxon>
        <taxon>Neoptera</taxon>
        <taxon>Paraneoptera</taxon>
        <taxon>Hemiptera</taxon>
        <taxon>Sternorrhyncha</taxon>
        <taxon>Aphidomorpha</taxon>
        <taxon>Aphidoidea</taxon>
        <taxon>Aphididae</taxon>
        <taxon>Aphidini</taxon>
        <taxon>Aphis</taxon>
        <taxon>Aphis</taxon>
    </lineage>
</organism>
<gene>
    <name evidence="1" type="ORF">FWK35_00009526</name>
</gene>
<proteinExistence type="predicted"/>
<reference evidence="1 2" key="1">
    <citation type="submission" date="2019-08" db="EMBL/GenBank/DDBJ databases">
        <title>Whole genome of Aphis craccivora.</title>
        <authorList>
            <person name="Voronova N.V."/>
            <person name="Shulinski R.S."/>
            <person name="Bandarenka Y.V."/>
            <person name="Zhorov D.G."/>
            <person name="Warner D."/>
        </authorList>
    </citation>
    <scope>NUCLEOTIDE SEQUENCE [LARGE SCALE GENOMIC DNA]</scope>
    <source>
        <strain evidence="1">180601</strain>
        <tissue evidence="1">Whole Body</tissue>
    </source>
</reference>
<dbReference type="EMBL" id="VUJU01001509">
    <property type="protein sequence ID" value="KAF0764991.1"/>
    <property type="molecule type" value="Genomic_DNA"/>
</dbReference>
<dbReference type="AlphaFoldDB" id="A0A6G0Z3H8"/>
<name>A0A6G0Z3H8_APHCR</name>
<dbReference type="Proteomes" id="UP000478052">
    <property type="component" value="Unassembled WGS sequence"/>
</dbReference>
<sequence>MSGFGPSCHGFNPFWLIDTRYLDTSKDSLDDQLGPPYCRLESLAQCGHFHEATGCTPQELFLQEAHQYNPMVESVQFSPRTPQDYHVKLTMAREIQLFKAEKRNSDTIVKGPLLNSMLVIASSSEHTV</sequence>
<evidence type="ECO:0000313" key="1">
    <source>
        <dbReference type="EMBL" id="KAF0764991.1"/>
    </source>
</evidence>
<accession>A0A6G0Z3H8</accession>